<dbReference type="SUPFAM" id="SSF53756">
    <property type="entry name" value="UDP-Glycosyltransferase/glycogen phosphorylase"/>
    <property type="match status" value="1"/>
</dbReference>
<accession>A0A7J0BQB8</accession>
<dbReference type="Gene3D" id="3.40.50.2000">
    <property type="entry name" value="Glycogen Phosphorylase B"/>
    <property type="match status" value="2"/>
</dbReference>
<keyword evidence="2" id="KW-0808">Transferase</keyword>
<evidence type="ECO:0000313" key="3">
    <source>
        <dbReference type="Proteomes" id="UP000503820"/>
    </source>
</evidence>
<name>A0A7J0BQB8_9BACT</name>
<dbReference type="EMBL" id="BLVP01000001">
    <property type="protein sequence ID" value="GFM35906.1"/>
    <property type="molecule type" value="Genomic_DNA"/>
</dbReference>
<protein>
    <submittedName>
        <fullName evidence="2">Glycosyl transferase family 1</fullName>
    </submittedName>
</protein>
<dbReference type="Pfam" id="PF13439">
    <property type="entry name" value="Glyco_transf_4"/>
    <property type="match status" value="1"/>
</dbReference>
<evidence type="ECO:0000313" key="2">
    <source>
        <dbReference type="EMBL" id="GFM35906.1"/>
    </source>
</evidence>
<feature type="domain" description="Glycosyltransferase subfamily 4-like N-terminal" evidence="1">
    <location>
        <begin position="15"/>
        <end position="177"/>
    </location>
</feature>
<dbReference type="Pfam" id="PF13692">
    <property type="entry name" value="Glyco_trans_1_4"/>
    <property type="match status" value="1"/>
</dbReference>
<keyword evidence="3" id="KW-1185">Reference proteome</keyword>
<sequence>MRKPVLFRVTNNLNIGGVQRRIRSVLPLLTDTFDVHVVTYKDKGIFWEELPHHGVQTHFVPLNGKWDMGGIRRMAALFRQCGTDIVHTHSLGGNISGILAAALAKVPVRIGQVHHRGVHWYARSPLHRWKQKAEETLIHRLFTDKVLHVSQESLDYFAQQTGLPSGKLAVLHNGVDFNAMLPDTDPAALRASLSIARHKTIIGFVGRLVEGKGVEFCMEFAKQCLAASDRYAFVIVGGAPEEKLRSLRKAASGWGDGASVVFTGERKDVANFYNLFDLYFFPSDAEWEGMPGVVLEACSFGLPVLARETAPVREISAYYPRILFMDDNTAPPAALEAALRLPAADQLAFRDRFSIEAMAERTRALYLALLHNRAQEHPAR</sequence>
<dbReference type="RefSeq" id="WP_174408566.1">
    <property type="nucleotide sequence ID" value="NZ_BLVP01000001.1"/>
</dbReference>
<dbReference type="InterPro" id="IPR050194">
    <property type="entry name" value="Glycosyltransferase_grp1"/>
</dbReference>
<comment type="caution">
    <text evidence="2">The sequence shown here is derived from an EMBL/GenBank/DDBJ whole genome shotgun (WGS) entry which is preliminary data.</text>
</comment>
<dbReference type="InterPro" id="IPR028098">
    <property type="entry name" value="Glyco_trans_4-like_N"/>
</dbReference>
<dbReference type="PANTHER" id="PTHR45947:SF3">
    <property type="entry name" value="SULFOQUINOVOSYL TRANSFERASE SQD2"/>
    <property type="match status" value="1"/>
</dbReference>
<dbReference type="AlphaFoldDB" id="A0A7J0BQB8"/>
<reference evidence="2 3" key="1">
    <citation type="submission" date="2020-05" db="EMBL/GenBank/DDBJ databases">
        <title>Draft genome sequence of Desulfovibrio psychrotolerans JS1T.</title>
        <authorList>
            <person name="Ueno A."/>
            <person name="Tamazawa S."/>
            <person name="Tamamura S."/>
            <person name="Murakami T."/>
            <person name="Kiyama T."/>
            <person name="Inomata H."/>
            <person name="Amano Y."/>
            <person name="Miyakawa K."/>
            <person name="Tamaki H."/>
            <person name="Naganuma T."/>
            <person name="Kaneko K."/>
        </authorList>
    </citation>
    <scope>NUCLEOTIDE SEQUENCE [LARGE SCALE GENOMIC DNA]</scope>
    <source>
        <strain evidence="2 3">JS1</strain>
    </source>
</reference>
<dbReference type="GO" id="GO:0016757">
    <property type="term" value="F:glycosyltransferase activity"/>
    <property type="evidence" value="ECO:0007669"/>
    <property type="project" value="UniProtKB-ARBA"/>
</dbReference>
<dbReference type="Proteomes" id="UP000503820">
    <property type="component" value="Unassembled WGS sequence"/>
</dbReference>
<proteinExistence type="predicted"/>
<evidence type="ECO:0000259" key="1">
    <source>
        <dbReference type="Pfam" id="PF13439"/>
    </source>
</evidence>
<gene>
    <name evidence="2" type="ORF">DSM19430T_05900</name>
</gene>
<organism evidence="2 3">
    <name type="scientific">Desulfovibrio psychrotolerans</name>
    <dbReference type="NCBI Taxonomy" id="415242"/>
    <lineage>
        <taxon>Bacteria</taxon>
        <taxon>Pseudomonadati</taxon>
        <taxon>Thermodesulfobacteriota</taxon>
        <taxon>Desulfovibrionia</taxon>
        <taxon>Desulfovibrionales</taxon>
        <taxon>Desulfovibrionaceae</taxon>
        <taxon>Desulfovibrio</taxon>
    </lineage>
</organism>
<dbReference type="PANTHER" id="PTHR45947">
    <property type="entry name" value="SULFOQUINOVOSYL TRANSFERASE SQD2"/>
    <property type="match status" value="1"/>
</dbReference>